<keyword evidence="2" id="KW-1015">Disulfide bond</keyword>
<protein>
    <submittedName>
        <fullName evidence="7">Trypsin-like serine protease</fullName>
        <ecNumber evidence="7">3.4.21.-</ecNumber>
    </submittedName>
</protein>
<dbReference type="InterPro" id="IPR033116">
    <property type="entry name" value="TRYPSIN_SER"/>
</dbReference>
<evidence type="ECO:0000259" key="6">
    <source>
        <dbReference type="PROSITE" id="PS50240"/>
    </source>
</evidence>
<evidence type="ECO:0000313" key="8">
    <source>
        <dbReference type="Proteomes" id="UP001180973"/>
    </source>
</evidence>
<feature type="domain" description="Peptidase S1" evidence="6">
    <location>
        <begin position="87"/>
        <end position="348"/>
    </location>
</feature>
<name>A0ABU2WQX2_9ACTN</name>
<dbReference type="EMBL" id="JAVRFL010000004">
    <property type="protein sequence ID" value="MDT0528317.1"/>
    <property type="molecule type" value="Genomic_DNA"/>
</dbReference>
<dbReference type="InterPro" id="IPR009003">
    <property type="entry name" value="Peptidase_S1_PA"/>
</dbReference>
<dbReference type="Pfam" id="PF00089">
    <property type="entry name" value="Trypsin"/>
    <property type="match status" value="1"/>
</dbReference>
<dbReference type="PRINTS" id="PR00722">
    <property type="entry name" value="CHYMOTRYPSIN"/>
</dbReference>
<dbReference type="InterPro" id="IPR050430">
    <property type="entry name" value="Peptidase_S1"/>
</dbReference>
<evidence type="ECO:0000256" key="1">
    <source>
        <dbReference type="ARBA" id="ARBA00007664"/>
    </source>
</evidence>
<dbReference type="RefSeq" id="WP_311410629.1">
    <property type="nucleotide sequence ID" value="NZ_JAVRFL010000004.1"/>
</dbReference>
<feature type="signal peptide" evidence="5">
    <location>
        <begin position="1"/>
        <end position="35"/>
    </location>
</feature>
<dbReference type="PANTHER" id="PTHR24276">
    <property type="entry name" value="POLYSERASE-RELATED"/>
    <property type="match status" value="1"/>
</dbReference>
<keyword evidence="5" id="KW-0732">Signal</keyword>
<keyword evidence="3" id="KW-0645">Protease</keyword>
<keyword evidence="8" id="KW-1185">Reference proteome</keyword>
<keyword evidence="3 7" id="KW-0378">Hydrolase</keyword>
<dbReference type="GO" id="GO:0016787">
    <property type="term" value="F:hydrolase activity"/>
    <property type="evidence" value="ECO:0007669"/>
    <property type="project" value="UniProtKB-KW"/>
</dbReference>
<dbReference type="CDD" id="cd00190">
    <property type="entry name" value="Tryp_SPc"/>
    <property type="match status" value="1"/>
</dbReference>
<evidence type="ECO:0000256" key="2">
    <source>
        <dbReference type="ARBA" id="ARBA00023157"/>
    </source>
</evidence>
<dbReference type="SMART" id="SM00020">
    <property type="entry name" value="Tryp_SPc"/>
    <property type="match status" value="1"/>
</dbReference>
<dbReference type="PANTHER" id="PTHR24276:SF98">
    <property type="entry name" value="FI18310P1-RELATED"/>
    <property type="match status" value="1"/>
</dbReference>
<dbReference type="PROSITE" id="PS00134">
    <property type="entry name" value="TRYPSIN_HIS"/>
    <property type="match status" value="1"/>
</dbReference>
<comment type="similarity">
    <text evidence="1">Belongs to the peptidase S1 family.</text>
</comment>
<reference evidence="7" key="1">
    <citation type="submission" date="2023-09" db="EMBL/GenBank/DDBJ databases">
        <title>30 novel species of actinomycetes from the DSMZ collection.</title>
        <authorList>
            <person name="Nouioui I."/>
        </authorList>
    </citation>
    <scope>NUCLEOTIDE SEQUENCE</scope>
    <source>
        <strain evidence="7">DSM 115977</strain>
    </source>
</reference>
<dbReference type="Gene3D" id="2.40.10.10">
    <property type="entry name" value="Trypsin-like serine proteases"/>
    <property type="match status" value="1"/>
</dbReference>
<dbReference type="InterPro" id="IPR028994">
    <property type="entry name" value="Integrin_alpha_N"/>
</dbReference>
<sequence length="606" mass="63495">MANSAGSGRRWSAGVVAGLALAGAAVVAPVTVAQAAPAGGGVYDAASGSQAERPRKLPNLQKGKIELPTPGAKGPRFQSGTSAKPRIVGGGLASASEFPYIVGVVSTLQIDGTYYWWWCTGTIVAPNKVLTAAHCTADGPGTTRVIAGNDQLLDEQGNILDGSGYVAEVGSTWTHQGWNIVENYNDPSVPLQNDISVLTLKKNLPTEYTPVSLSTQGDATPYAAGTSAVIAGYGIAYDGAGNEVDDSRLRKATVPIRSDSVCGSYMVQYNPAGMTCAGEGGGTPTNPVPDTCSGDSGGPLMVGGKQVGVTTWGSVVCGSEPGYYVRLNNYVNTVKADFTRPPLINADWSGDGHTDLIGRDTAGNLQLFYGAGFANNGVGGFYYAPRQINSGWGSFKRVFRVYNWNGDHKPSIMAMKTSGELYIYNSDGAGNFAGGGKLIGTGWANFTALMVTNNWMGNNRPSLLVRKSNGDLIRYTSNGAGGWENPAGTRIGTGWNGFNLFLTPGAWKGDGLEVIIGRTSTGVLKMYQSDGAGGWTNPAGTQIGSGWANFKNIMTLGDWNGDNMMDMLGINSSNQMRLYTTNGKGDWIDASGKVIASGWGDYNLIF</sequence>
<feature type="chain" id="PRO_5047258450" evidence="5">
    <location>
        <begin position="36"/>
        <end position="606"/>
    </location>
</feature>
<evidence type="ECO:0000256" key="4">
    <source>
        <dbReference type="SAM" id="MobiDB-lite"/>
    </source>
</evidence>
<evidence type="ECO:0000256" key="3">
    <source>
        <dbReference type="RuleBase" id="RU363034"/>
    </source>
</evidence>
<dbReference type="EC" id="3.4.21.-" evidence="7"/>
<feature type="region of interest" description="Disordered" evidence="4">
    <location>
        <begin position="43"/>
        <end position="82"/>
    </location>
</feature>
<dbReference type="Proteomes" id="UP001180973">
    <property type="component" value="Unassembled WGS sequence"/>
</dbReference>
<accession>A0ABU2WQX2</accession>
<gene>
    <name evidence="7" type="ORF">RM555_04815</name>
</gene>
<dbReference type="Gene3D" id="2.115.10.10">
    <property type="entry name" value="Tachylectin 2"/>
    <property type="match status" value="1"/>
</dbReference>
<dbReference type="InterPro" id="IPR001314">
    <property type="entry name" value="Peptidase_S1A"/>
</dbReference>
<dbReference type="PROSITE" id="PS50240">
    <property type="entry name" value="TRYPSIN_DOM"/>
    <property type="match status" value="1"/>
</dbReference>
<comment type="caution">
    <text evidence="7">The sequence shown here is derived from an EMBL/GenBank/DDBJ whole genome shotgun (WGS) entry which is preliminary data.</text>
</comment>
<dbReference type="SUPFAM" id="SSF69318">
    <property type="entry name" value="Integrin alpha N-terminal domain"/>
    <property type="match status" value="1"/>
</dbReference>
<evidence type="ECO:0000256" key="5">
    <source>
        <dbReference type="SAM" id="SignalP"/>
    </source>
</evidence>
<keyword evidence="3" id="KW-0720">Serine protease</keyword>
<dbReference type="SUPFAM" id="SSF50494">
    <property type="entry name" value="Trypsin-like serine proteases"/>
    <property type="match status" value="1"/>
</dbReference>
<organism evidence="7 8">
    <name type="scientific">Micromonospora reichwaldensis</name>
    <dbReference type="NCBI Taxonomy" id="3075516"/>
    <lineage>
        <taxon>Bacteria</taxon>
        <taxon>Bacillati</taxon>
        <taxon>Actinomycetota</taxon>
        <taxon>Actinomycetes</taxon>
        <taxon>Micromonosporales</taxon>
        <taxon>Micromonosporaceae</taxon>
        <taxon>Micromonospora</taxon>
    </lineage>
</organism>
<dbReference type="InterPro" id="IPR043504">
    <property type="entry name" value="Peptidase_S1_PA_chymotrypsin"/>
</dbReference>
<dbReference type="InterPro" id="IPR001254">
    <property type="entry name" value="Trypsin_dom"/>
</dbReference>
<dbReference type="InterPro" id="IPR018114">
    <property type="entry name" value="TRYPSIN_HIS"/>
</dbReference>
<proteinExistence type="inferred from homology"/>
<dbReference type="PROSITE" id="PS00135">
    <property type="entry name" value="TRYPSIN_SER"/>
    <property type="match status" value="1"/>
</dbReference>
<evidence type="ECO:0000313" key="7">
    <source>
        <dbReference type="EMBL" id="MDT0528317.1"/>
    </source>
</evidence>